<evidence type="ECO:0000313" key="10">
    <source>
        <dbReference type="EMBL" id="MPM73568.1"/>
    </source>
</evidence>
<dbReference type="Pfam" id="PF00809">
    <property type="entry name" value="Pterin_bind"/>
    <property type="match status" value="1"/>
</dbReference>
<name>A0A645C7Y2_9ZZZZ</name>
<dbReference type="InterPro" id="IPR050554">
    <property type="entry name" value="Met_Synthase/Corrinoid"/>
</dbReference>
<feature type="domain" description="B12-binding N-terminal" evidence="9">
    <location>
        <begin position="180"/>
        <end position="273"/>
    </location>
</feature>
<dbReference type="GO" id="GO:0050667">
    <property type="term" value="P:homocysteine metabolic process"/>
    <property type="evidence" value="ECO:0007669"/>
    <property type="project" value="TreeGrafter"/>
</dbReference>
<dbReference type="InterPro" id="IPR036594">
    <property type="entry name" value="Meth_synthase_dom"/>
</dbReference>
<evidence type="ECO:0000256" key="5">
    <source>
        <dbReference type="ARBA" id="ARBA00022723"/>
    </source>
</evidence>
<dbReference type="PANTHER" id="PTHR45833:SF1">
    <property type="entry name" value="METHIONINE SYNTHASE"/>
    <property type="match status" value="1"/>
</dbReference>
<keyword evidence="3" id="KW-0846">Cobalamin</keyword>
<dbReference type="EC" id="2.1.1.13" evidence="10"/>
<evidence type="ECO:0000256" key="1">
    <source>
        <dbReference type="ARBA" id="ARBA00010398"/>
    </source>
</evidence>
<organism evidence="10">
    <name type="scientific">bioreactor metagenome</name>
    <dbReference type="NCBI Taxonomy" id="1076179"/>
    <lineage>
        <taxon>unclassified sequences</taxon>
        <taxon>metagenomes</taxon>
        <taxon>ecological metagenomes</taxon>
    </lineage>
</organism>
<accession>A0A645C7Y2</accession>
<dbReference type="Gene3D" id="1.10.1240.10">
    <property type="entry name" value="Methionine synthase domain"/>
    <property type="match status" value="1"/>
</dbReference>
<gene>
    <name evidence="10" type="primary">metH_47</name>
    <name evidence="10" type="ORF">SDC9_120550</name>
</gene>
<dbReference type="PROSITE" id="PS51337">
    <property type="entry name" value="B12_BINDING_NTER"/>
    <property type="match status" value="1"/>
</dbReference>
<keyword evidence="6" id="KW-0170">Cobalt</keyword>
<dbReference type="GO" id="GO:0046872">
    <property type="term" value="F:metal ion binding"/>
    <property type="evidence" value="ECO:0007669"/>
    <property type="project" value="UniProtKB-KW"/>
</dbReference>
<dbReference type="SUPFAM" id="SSF51717">
    <property type="entry name" value="Dihydropteroate synthetase-like"/>
    <property type="match status" value="1"/>
</dbReference>
<evidence type="ECO:0000259" key="7">
    <source>
        <dbReference type="PROSITE" id="PS50972"/>
    </source>
</evidence>
<sequence length="396" mass="41791">MEAALRLYNGKPTINSATGKAESLEAILPLVKKYGGALVCLALDEDGIPETAEGRVAIARRIAQAAEAHGIDRRELLVDALTLPVSAGGQNGNVTLEALRRIKTELGLKTILGVSNVSFGLPQRELFTASFFTLALGAGLDGAIINPMSLPTMDAYRAFLAVTGRDAQCAQYISRYSGQTAAPAAAASVQLTLEEAIVKGLREPAAALAKEAAQSADVMTVIRTGLVPALDRVGAGFEKGTIFLPQLLMSAEAAKSAFDALKAFLPAEESASGPPVILATVKGDIHDIGKNIVKVLLENYRFKVIDLGKDVPPEEIVRAAVERDVRLVGLSALMTTTAPFMAETIRQLTAAKPDCRIMVGGAVLTQEYADAIGAHFYGKDAMSSVHYAQSVFSLQQ</sequence>
<dbReference type="InterPro" id="IPR011005">
    <property type="entry name" value="Dihydropteroate_synth-like_sf"/>
</dbReference>
<comment type="similarity">
    <text evidence="1">Belongs to the vitamin-B12 dependent methionine synthase family.</text>
</comment>
<dbReference type="GO" id="GO:0032259">
    <property type="term" value="P:methylation"/>
    <property type="evidence" value="ECO:0007669"/>
    <property type="project" value="UniProtKB-KW"/>
</dbReference>
<dbReference type="SMART" id="SM01018">
    <property type="entry name" value="B12-binding_2"/>
    <property type="match status" value="1"/>
</dbReference>
<dbReference type="EMBL" id="VSSQ01025443">
    <property type="protein sequence ID" value="MPM73568.1"/>
    <property type="molecule type" value="Genomic_DNA"/>
</dbReference>
<dbReference type="InterPro" id="IPR003759">
    <property type="entry name" value="Cbl-bd_cap"/>
</dbReference>
<evidence type="ECO:0000259" key="8">
    <source>
        <dbReference type="PROSITE" id="PS51332"/>
    </source>
</evidence>
<comment type="caution">
    <text evidence="10">The sequence shown here is derived from an EMBL/GenBank/DDBJ whole genome shotgun (WGS) entry which is preliminary data.</text>
</comment>
<feature type="domain" description="B12-binding" evidence="8">
    <location>
        <begin position="273"/>
        <end position="396"/>
    </location>
</feature>
<dbReference type="InterPro" id="IPR036724">
    <property type="entry name" value="Cobalamin-bd_sf"/>
</dbReference>
<evidence type="ECO:0000256" key="3">
    <source>
        <dbReference type="ARBA" id="ARBA00022628"/>
    </source>
</evidence>
<dbReference type="PROSITE" id="PS50972">
    <property type="entry name" value="PTERIN_BINDING"/>
    <property type="match status" value="1"/>
</dbReference>
<dbReference type="AlphaFoldDB" id="A0A645C7Y2"/>
<dbReference type="Gene3D" id="3.20.20.20">
    <property type="entry name" value="Dihydropteroate synthase-like"/>
    <property type="match status" value="1"/>
</dbReference>
<dbReference type="Pfam" id="PF02607">
    <property type="entry name" value="B12-binding_2"/>
    <property type="match status" value="1"/>
</dbReference>
<feature type="domain" description="Pterin-binding" evidence="7">
    <location>
        <begin position="1"/>
        <end position="163"/>
    </location>
</feature>
<dbReference type="Pfam" id="PF02310">
    <property type="entry name" value="B12-binding"/>
    <property type="match status" value="1"/>
</dbReference>
<evidence type="ECO:0000256" key="6">
    <source>
        <dbReference type="ARBA" id="ARBA00023285"/>
    </source>
</evidence>
<dbReference type="GO" id="GO:0031419">
    <property type="term" value="F:cobalamin binding"/>
    <property type="evidence" value="ECO:0007669"/>
    <property type="project" value="UniProtKB-KW"/>
</dbReference>
<dbReference type="Gene3D" id="3.40.50.280">
    <property type="entry name" value="Cobalamin-binding domain"/>
    <property type="match status" value="1"/>
</dbReference>
<evidence type="ECO:0000256" key="2">
    <source>
        <dbReference type="ARBA" id="ARBA00022603"/>
    </source>
</evidence>
<proteinExistence type="inferred from homology"/>
<keyword evidence="5" id="KW-0479">Metal-binding</keyword>
<evidence type="ECO:0000256" key="4">
    <source>
        <dbReference type="ARBA" id="ARBA00022679"/>
    </source>
</evidence>
<protein>
    <submittedName>
        <fullName evidence="10">Methionine synthase</fullName>
        <ecNumber evidence="10">2.1.1.13</ecNumber>
    </submittedName>
</protein>
<reference evidence="10" key="1">
    <citation type="submission" date="2019-08" db="EMBL/GenBank/DDBJ databases">
        <authorList>
            <person name="Kucharzyk K."/>
            <person name="Murdoch R.W."/>
            <person name="Higgins S."/>
            <person name="Loffler F."/>
        </authorList>
    </citation>
    <scope>NUCLEOTIDE SEQUENCE</scope>
</reference>
<dbReference type="InterPro" id="IPR000489">
    <property type="entry name" value="Pterin-binding_dom"/>
</dbReference>
<keyword evidence="2 10" id="KW-0489">Methyltransferase</keyword>
<dbReference type="PANTHER" id="PTHR45833">
    <property type="entry name" value="METHIONINE SYNTHASE"/>
    <property type="match status" value="1"/>
</dbReference>
<dbReference type="InterPro" id="IPR006158">
    <property type="entry name" value="Cobalamin-bd"/>
</dbReference>
<dbReference type="GO" id="GO:0005829">
    <property type="term" value="C:cytosol"/>
    <property type="evidence" value="ECO:0007669"/>
    <property type="project" value="TreeGrafter"/>
</dbReference>
<keyword evidence="4 10" id="KW-0808">Transferase</keyword>
<dbReference type="SUPFAM" id="SSF47644">
    <property type="entry name" value="Methionine synthase domain"/>
    <property type="match status" value="1"/>
</dbReference>
<dbReference type="GO" id="GO:0046653">
    <property type="term" value="P:tetrahydrofolate metabolic process"/>
    <property type="evidence" value="ECO:0007669"/>
    <property type="project" value="TreeGrafter"/>
</dbReference>
<dbReference type="SUPFAM" id="SSF52242">
    <property type="entry name" value="Cobalamin (vitamin B12)-binding domain"/>
    <property type="match status" value="1"/>
</dbReference>
<dbReference type="PROSITE" id="PS51332">
    <property type="entry name" value="B12_BINDING"/>
    <property type="match status" value="1"/>
</dbReference>
<dbReference type="GO" id="GO:0008705">
    <property type="term" value="F:methionine synthase activity"/>
    <property type="evidence" value="ECO:0007669"/>
    <property type="project" value="UniProtKB-EC"/>
</dbReference>
<evidence type="ECO:0000259" key="9">
    <source>
        <dbReference type="PROSITE" id="PS51337"/>
    </source>
</evidence>